<organism evidence="1 2">
    <name type="scientific">Anaeromassilibacillus senegalensis</name>
    <dbReference type="NCBI Taxonomy" id="1673717"/>
    <lineage>
        <taxon>Bacteria</taxon>
        <taxon>Bacillati</taxon>
        <taxon>Bacillota</taxon>
        <taxon>Clostridia</taxon>
        <taxon>Eubacteriales</taxon>
        <taxon>Acutalibacteraceae</taxon>
        <taxon>Anaeromassilibacillus</taxon>
    </lineage>
</organism>
<sequence>MNEKEVAEIRRRFRPEKSNIAYIRGCYVNDKREIVSEFRQSFALTPQEESEKLLAILKRTLSGTLGKNLIDIDFTTRQVVDSEEHSLLMELRNSSLNNEEAAQALFQRIVQSLSIEGHYVILLAYDTYDVPYRSKDGEQQEDASSEVYSYFLCSICPVKMTKPALSYYVNENMFHNRKEDWIVAAPEIGFLFPAFEDRSTNIYSALYYTRDIAENHQEFVDAVFHCEVPMPAAEQKETFESILGETLAEDCSYDVVQSVHGQLSGMIEEHKANKEVEPLVLSKTAVKRVLESCGVPEERTATFDEKYDTVFGADTELRPRNIINSKQFEVCTPDVTIRVNPERSDLLETRVIDGKKYILIRAEEGVEVNGVQIHIS</sequence>
<reference evidence="1 2" key="1">
    <citation type="submission" date="2022-01" db="EMBL/GenBank/DDBJ databases">
        <title>Collection of gut derived symbiotic bacterial strains cultured from healthy donors.</title>
        <authorList>
            <person name="Lin H."/>
            <person name="Kohout C."/>
            <person name="Waligurski E."/>
            <person name="Pamer E.G."/>
        </authorList>
    </citation>
    <scope>NUCLEOTIDE SEQUENCE [LARGE SCALE GENOMIC DNA]</scope>
    <source>
        <strain evidence="1 2">DFI.7.58</strain>
    </source>
</reference>
<gene>
    <name evidence="1" type="ORF">L0P57_13435</name>
</gene>
<name>A0ABS9MN20_9FIRM</name>
<dbReference type="InterPro" id="IPR025466">
    <property type="entry name" value="DUF4317"/>
</dbReference>
<evidence type="ECO:0000313" key="2">
    <source>
        <dbReference type="Proteomes" id="UP001298681"/>
    </source>
</evidence>
<dbReference type="Proteomes" id="UP001298681">
    <property type="component" value="Unassembled WGS sequence"/>
</dbReference>
<dbReference type="EMBL" id="JAKNHQ010000030">
    <property type="protein sequence ID" value="MCG4611928.1"/>
    <property type="molecule type" value="Genomic_DNA"/>
</dbReference>
<accession>A0ABS9MN20</accession>
<dbReference type="RefSeq" id="WP_191396059.1">
    <property type="nucleotide sequence ID" value="NZ_JAKNHQ010000030.1"/>
</dbReference>
<keyword evidence="2" id="KW-1185">Reference proteome</keyword>
<proteinExistence type="predicted"/>
<protein>
    <submittedName>
        <fullName evidence="1">DUF4317 domain-containing protein</fullName>
    </submittedName>
</protein>
<comment type="caution">
    <text evidence="1">The sequence shown here is derived from an EMBL/GenBank/DDBJ whole genome shotgun (WGS) entry which is preliminary data.</text>
</comment>
<dbReference type="Pfam" id="PF14199">
    <property type="entry name" value="DUF4317"/>
    <property type="match status" value="1"/>
</dbReference>
<evidence type="ECO:0000313" key="1">
    <source>
        <dbReference type="EMBL" id="MCG4611928.1"/>
    </source>
</evidence>